<evidence type="ECO:0000313" key="15">
    <source>
        <dbReference type="EMBL" id="QIJ97069.1"/>
    </source>
</evidence>
<accession>A0A6G7S7A3</accession>
<evidence type="ECO:0000256" key="9">
    <source>
        <dbReference type="ARBA" id="ARBA00023136"/>
    </source>
</evidence>
<evidence type="ECO:0000256" key="2">
    <source>
        <dbReference type="ARBA" id="ARBA00010355"/>
    </source>
</evidence>
<evidence type="ECO:0000256" key="4">
    <source>
        <dbReference type="ARBA" id="ARBA00022448"/>
    </source>
</evidence>
<evidence type="ECO:0000256" key="14">
    <source>
        <dbReference type="SAM" id="Phobius"/>
    </source>
</evidence>
<dbReference type="GO" id="GO:0044167">
    <property type="term" value="C:host cell endoplasmic reticulum membrane"/>
    <property type="evidence" value="ECO:0007669"/>
    <property type="project" value="UniProtKB-SubCell"/>
</dbReference>
<evidence type="ECO:0000256" key="10">
    <source>
        <dbReference type="ARBA" id="ARBA00023184"/>
    </source>
</evidence>
<evidence type="ECO:0000256" key="7">
    <source>
        <dbReference type="ARBA" id="ARBA00022989"/>
    </source>
</evidence>
<keyword evidence="5 14" id="KW-0812">Transmembrane</keyword>
<evidence type="ECO:0000256" key="11">
    <source>
        <dbReference type="ARBA" id="ARBA00025270"/>
    </source>
</evidence>
<evidence type="ECO:0000256" key="12">
    <source>
        <dbReference type="ARBA" id="ARBA00030266"/>
    </source>
</evidence>
<sequence length="75" mass="8062">MAIPESVLGVAAHNVSLIVLFIAFAVCLFLSCLSSPPRVCEVVLTGESISIRNCDLSRDLIESLQALKMINNCVL</sequence>
<proteinExistence type="inferred from homology"/>
<evidence type="ECO:0000256" key="1">
    <source>
        <dbReference type="ARBA" id="ARBA00004625"/>
    </source>
</evidence>
<comment type="similarity">
    <text evidence="2">Belongs to the Tymovirales TGBp3 protein family.</text>
</comment>
<keyword evidence="6" id="KW-1043">Host membrane</keyword>
<keyword evidence="10" id="KW-1038">Host endoplasmic reticulum</keyword>
<reference evidence="15" key="1">
    <citation type="journal article" date="2020" name="Front. Microbiol.">
        <title>Metagenomic Analysis of Plant Viruses Associated With Papaya Ringspot Disease in Carica papaya L. in Kenya.</title>
        <authorList>
            <person name="Mumo N.N."/>
            <person name="Mamati G.E."/>
            <person name="Ateka E.M."/>
            <person name="Rimberia F.K."/>
            <person name="Asudi G.O."/>
            <person name="Boykin L.M."/>
            <person name="Machuka E.M."/>
            <person name="Njuguna J.N."/>
            <person name="Pelle R."/>
            <person name="Stomeo F."/>
        </authorList>
    </citation>
    <scope>NUCLEOTIDE SEQUENCE</scope>
    <source>
        <strain evidence="15">KE-Mak-01</strain>
    </source>
</reference>
<keyword evidence="7 14" id="KW-1133">Transmembrane helix</keyword>
<keyword evidence="9 14" id="KW-0472">Membrane</keyword>
<keyword evidence="4" id="KW-0813">Transport</keyword>
<dbReference type="EMBL" id="MK984597">
    <property type="protein sequence ID" value="QIJ97069.1"/>
    <property type="molecule type" value="Genomic_RNA"/>
</dbReference>
<evidence type="ECO:0000256" key="3">
    <source>
        <dbReference type="ARBA" id="ARBA00013812"/>
    </source>
</evidence>
<evidence type="ECO:0000256" key="5">
    <source>
        <dbReference type="ARBA" id="ARBA00022692"/>
    </source>
</evidence>
<evidence type="ECO:0000256" key="13">
    <source>
        <dbReference type="ARBA" id="ARBA00033148"/>
    </source>
</evidence>
<comment type="function">
    <text evidence="11">Plays a role in viral cell-to-cell propagation, by facilitating genome transport to neighboring plant cells through plasmosdesmata. May induce the formation of granular vesicles derived from the Endoplasmic reticulum, which align on actin filaments.</text>
</comment>
<protein>
    <recommendedName>
        <fullName evidence="3">Movement protein TGBp3</fullName>
    </recommendedName>
    <alternativeName>
        <fullName evidence="12">7 kDa protein</fullName>
    </alternativeName>
    <alternativeName>
        <fullName evidence="13">Triple gene block 3 protein</fullName>
    </alternativeName>
</protein>
<name>A0A6G7S7A3_9VIRU</name>
<evidence type="ECO:0000256" key="8">
    <source>
        <dbReference type="ARBA" id="ARBA00023031"/>
    </source>
</evidence>
<evidence type="ECO:0000256" key="6">
    <source>
        <dbReference type="ARBA" id="ARBA00022870"/>
    </source>
</evidence>
<dbReference type="Pfam" id="PF02495">
    <property type="entry name" value="TGBp3"/>
    <property type="match status" value="1"/>
</dbReference>
<keyword evidence="8" id="KW-0916">Viral movement protein</keyword>
<dbReference type="InterPro" id="IPR003411">
    <property type="entry name" value="TGBp3"/>
</dbReference>
<feature type="transmembrane region" description="Helical" evidence="14">
    <location>
        <begin position="6"/>
        <end position="30"/>
    </location>
</feature>
<dbReference type="GO" id="GO:0046740">
    <property type="term" value="P:transport of virus in host, cell to cell"/>
    <property type="evidence" value="ECO:0007669"/>
    <property type="project" value="UniProtKB-KW"/>
</dbReference>
<comment type="subcellular location">
    <subcellularLocation>
        <location evidence="1">Host endoplasmic reticulum membrane</location>
    </subcellularLocation>
</comment>
<organism evidence="15">
    <name type="scientific">Papaya mild mottle associated virus</name>
    <dbReference type="NCBI Taxonomy" id="2716617"/>
    <lineage>
        <taxon>Viruses</taxon>
        <taxon>Riboviria</taxon>
        <taxon>Orthornavirae</taxon>
        <taxon>Kitrinoviricota</taxon>
        <taxon>Alsuviricetes</taxon>
        <taxon>Tymovirales</taxon>
        <taxon>Betaflexiviridae</taxon>
        <taxon>Quinvirinae</taxon>
        <taxon>Carlavirus</taxon>
        <taxon>Carlavirus mitipapayae</taxon>
        <taxon>Carlavirus PaMMaV</taxon>
    </lineage>
</organism>